<gene>
    <name evidence="5" type="ORF">ENM28_05520</name>
</gene>
<dbReference type="Pfam" id="PF05157">
    <property type="entry name" value="MshEN"/>
    <property type="match status" value="1"/>
</dbReference>
<dbReference type="GO" id="GO:0005524">
    <property type="term" value="F:ATP binding"/>
    <property type="evidence" value="ECO:0007669"/>
    <property type="project" value="UniProtKB-KW"/>
</dbReference>
<dbReference type="SUPFAM" id="SSF52540">
    <property type="entry name" value="P-loop containing nucleoside triphosphate hydrolases"/>
    <property type="match status" value="1"/>
</dbReference>
<dbReference type="InterPro" id="IPR003593">
    <property type="entry name" value="AAA+_ATPase"/>
</dbReference>
<keyword evidence="2" id="KW-0547">Nucleotide-binding</keyword>
<name>A0A7C5VJS4_9DEIN</name>
<comment type="similarity">
    <text evidence="1">Belongs to the GSP E family.</text>
</comment>
<proteinExistence type="inferred from homology"/>
<dbReference type="Gene3D" id="3.30.450.90">
    <property type="match status" value="1"/>
</dbReference>
<dbReference type="GO" id="GO:0016887">
    <property type="term" value="F:ATP hydrolysis activity"/>
    <property type="evidence" value="ECO:0007669"/>
    <property type="project" value="TreeGrafter"/>
</dbReference>
<dbReference type="EMBL" id="DRXE01000206">
    <property type="protein sequence ID" value="HHM68154.1"/>
    <property type="molecule type" value="Genomic_DNA"/>
</dbReference>
<feature type="domain" description="Bacterial type II secretion system protein E" evidence="4">
    <location>
        <begin position="376"/>
        <end position="390"/>
    </location>
</feature>
<dbReference type="Pfam" id="PF00437">
    <property type="entry name" value="T2SSE"/>
    <property type="match status" value="1"/>
</dbReference>
<comment type="caution">
    <text evidence="5">The sequence shown here is derived from an EMBL/GenBank/DDBJ whole genome shotgun (WGS) entry which is preliminary data.</text>
</comment>
<dbReference type="Gene3D" id="3.40.50.300">
    <property type="entry name" value="P-loop containing nucleotide triphosphate hydrolases"/>
    <property type="match status" value="1"/>
</dbReference>
<dbReference type="InterPro" id="IPR001482">
    <property type="entry name" value="T2SS/T4SS_dom"/>
</dbReference>
<dbReference type="GO" id="GO:0005886">
    <property type="term" value="C:plasma membrane"/>
    <property type="evidence" value="ECO:0007669"/>
    <property type="project" value="TreeGrafter"/>
</dbReference>
<evidence type="ECO:0000313" key="5">
    <source>
        <dbReference type="EMBL" id="HHM68154.1"/>
    </source>
</evidence>
<dbReference type="InterPro" id="IPR027417">
    <property type="entry name" value="P-loop_NTPase"/>
</dbReference>
<keyword evidence="3" id="KW-0067">ATP-binding</keyword>
<dbReference type="PANTHER" id="PTHR30258">
    <property type="entry name" value="TYPE II SECRETION SYSTEM PROTEIN GSPE-RELATED"/>
    <property type="match status" value="1"/>
</dbReference>
<evidence type="ECO:0000256" key="1">
    <source>
        <dbReference type="ARBA" id="ARBA00006611"/>
    </source>
</evidence>
<dbReference type="Gene3D" id="3.30.300.160">
    <property type="entry name" value="Type II secretion system, protein E, N-terminal domain"/>
    <property type="match status" value="1"/>
</dbReference>
<dbReference type="SMART" id="SM00382">
    <property type="entry name" value="AAA"/>
    <property type="match status" value="1"/>
</dbReference>
<dbReference type="PROSITE" id="PS00662">
    <property type="entry name" value="T2SP_E"/>
    <property type="match status" value="1"/>
</dbReference>
<dbReference type="AlphaFoldDB" id="A0A7C5VJS4"/>
<dbReference type="SUPFAM" id="SSF160246">
    <property type="entry name" value="EspE N-terminal domain-like"/>
    <property type="match status" value="1"/>
</dbReference>
<sequence length="563" mass="62137">MDETVLHSSSLERAKQLLHARGFRIAETASSIEDLLKEVGPRVLAEVLAEAMELPLIDPEAEPADPQVAHMLPTVLLLSGEVLPHHLNPATGSVVILVSDPTNTRLINHIRTTLRRPLDVAVAPADKLRSAALKAAERRTNLSVEDVVPTSTGSRREETQDQVLSDAELTGTAALVNRLIDTAISQGATDIHFEWVRKQEARVRVRVDGKLFELEKIPPERMPGVINVIKVKSALDISQHFVPQDGSFLFTSMDGKIRNEIRVSIVPTVLGEEAVLRVLPKEGHVPRLEDLGFSLHIQEKLKQVASLANGLFLVTGPTGSGKTTTLFSLIREIMEVRNPKILSVEDPVEYKLAGVSQVEVNASVGLNFARALRAFLRQDPDVILVGEMRDQESAKIAVEAAMTGHLVLGTLHTNSAVQAALRLEEMGVERFKVADALRGILAQRLVPRLCPHCRVEDPETAELLHRRYRFRRNLKIYTKGAGCPSCGFRAYKGRIAIHELVWVDREVRVKLIEGTTSDDLMDLLREKGFRTLFEDGLEKVAQGIISLADLIYATEIETSGGQE</sequence>
<dbReference type="CDD" id="cd01129">
    <property type="entry name" value="PulE-GspE-like"/>
    <property type="match status" value="1"/>
</dbReference>
<evidence type="ECO:0000256" key="2">
    <source>
        <dbReference type="ARBA" id="ARBA00022741"/>
    </source>
</evidence>
<dbReference type="InterPro" id="IPR037257">
    <property type="entry name" value="T2SS_E_N_sf"/>
</dbReference>
<protein>
    <submittedName>
        <fullName evidence="5">Type II/IV secretion system protein</fullName>
    </submittedName>
</protein>
<accession>A0A7C5VJS4</accession>
<evidence type="ECO:0000259" key="4">
    <source>
        <dbReference type="PROSITE" id="PS00662"/>
    </source>
</evidence>
<dbReference type="PANTHER" id="PTHR30258:SF1">
    <property type="entry name" value="PROTEIN TRANSPORT PROTEIN HOFB HOMOLOG"/>
    <property type="match status" value="1"/>
</dbReference>
<organism evidence="5">
    <name type="scientific">Thermus caliditerrae</name>
    <dbReference type="NCBI Taxonomy" id="1330700"/>
    <lineage>
        <taxon>Bacteria</taxon>
        <taxon>Thermotogati</taxon>
        <taxon>Deinococcota</taxon>
        <taxon>Deinococci</taxon>
        <taxon>Thermales</taxon>
        <taxon>Thermaceae</taxon>
        <taxon>Thermus</taxon>
    </lineage>
</organism>
<reference evidence="5" key="1">
    <citation type="journal article" date="2020" name="mSystems">
        <title>Genome- and Community-Level Interaction Insights into Carbon Utilization and Element Cycling Functions of Hydrothermarchaeota in Hydrothermal Sediment.</title>
        <authorList>
            <person name="Zhou Z."/>
            <person name="Liu Y."/>
            <person name="Xu W."/>
            <person name="Pan J."/>
            <person name="Luo Z.H."/>
            <person name="Li M."/>
        </authorList>
    </citation>
    <scope>NUCLEOTIDE SEQUENCE [LARGE SCALE GENOMIC DNA]</scope>
    <source>
        <strain evidence="5">SpSt-1071</strain>
    </source>
</reference>
<evidence type="ECO:0000256" key="3">
    <source>
        <dbReference type="ARBA" id="ARBA00022840"/>
    </source>
</evidence>
<dbReference type="InterPro" id="IPR007831">
    <property type="entry name" value="T2SS_GspE_N"/>
</dbReference>